<proteinExistence type="predicted"/>
<comment type="caution">
    <text evidence="1">The sequence shown here is derived from an EMBL/GenBank/DDBJ whole genome shotgun (WGS) entry which is preliminary data.</text>
</comment>
<organism evidence="1">
    <name type="scientific">bioreactor metagenome</name>
    <dbReference type="NCBI Taxonomy" id="1076179"/>
    <lineage>
        <taxon>unclassified sequences</taxon>
        <taxon>metagenomes</taxon>
        <taxon>ecological metagenomes</taxon>
    </lineage>
</organism>
<protein>
    <submittedName>
        <fullName evidence="1">Uncharacterized protein</fullName>
    </submittedName>
</protein>
<reference evidence="1" key="1">
    <citation type="submission" date="2019-08" db="EMBL/GenBank/DDBJ databases">
        <authorList>
            <person name="Kucharzyk K."/>
            <person name="Murdoch R.W."/>
            <person name="Higgins S."/>
            <person name="Loffler F."/>
        </authorList>
    </citation>
    <scope>NUCLEOTIDE SEQUENCE</scope>
</reference>
<accession>A0A645FIP4</accession>
<dbReference type="EMBL" id="VSSQ01058643">
    <property type="protein sequence ID" value="MPN12314.1"/>
    <property type="molecule type" value="Genomic_DNA"/>
</dbReference>
<name>A0A645FIP4_9ZZZZ</name>
<evidence type="ECO:0000313" key="1">
    <source>
        <dbReference type="EMBL" id="MPN12314.1"/>
    </source>
</evidence>
<sequence>MPRPTKASNPCTSEISSCSSFAFATTARESGCSLACSMLAARARTCFVSFARMSVTLGLPSVRVPVLSKMTVCTCLSCSIAAACRNRIPSLAPLPDETMMAIGVARPKEHGQAITNTLTALRIAMSIAVPARSQPMRVRTEMPMTIGTNTPEILSATLAMGAFDPCACCTSVMMFASAVSEPTLLARYCRTPVVLSVAA</sequence>
<dbReference type="AlphaFoldDB" id="A0A645FIP4"/>
<gene>
    <name evidence="1" type="ORF">SDC9_159630</name>
</gene>